<comment type="caution">
    <text evidence="1">The sequence shown here is derived from an EMBL/GenBank/DDBJ whole genome shotgun (WGS) entry which is preliminary data.</text>
</comment>
<proteinExistence type="predicted"/>
<protein>
    <submittedName>
        <fullName evidence="1">Uncharacterized protein</fullName>
    </submittedName>
</protein>
<reference evidence="1 2" key="1">
    <citation type="journal article" date="2024" name="BMC Genomics">
        <title>De novo assembly and annotation of Popillia japonica's genome with initial clues to its potential as an invasive pest.</title>
        <authorList>
            <person name="Cucini C."/>
            <person name="Boschi S."/>
            <person name="Funari R."/>
            <person name="Cardaioli E."/>
            <person name="Iannotti N."/>
            <person name="Marturano G."/>
            <person name="Paoli F."/>
            <person name="Bruttini M."/>
            <person name="Carapelli A."/>
            <person name="Frati F."/>
            <person name="Nardi F."/>
        </authorList>
    </citation>
    <scope>NUCLEOTIDE SEQUENCE [LARGE SCALE GENOMIC DNA]</scope>
    <source>
        <strain evidence="1">DMR45628</strain>
    </source>
</reference>
<dbReference type="AlphaFoldDB" id="A0AAW1LIM4"/>
<accession>A0AAW1LIM4</accession>
<evidence type="ECO:0000313" key="2">
    <source>
        <dbReference type="Proteomes" id="UP001458880"/>
    </source>
</evidence>
<organism evidence="1 2">
    <name type="scientific">Popillia japonica</name>
    <name type="common">Japanese beetle</name>
    <dbReference type="NCBI Taxonomy" id="7064"/>
    <lineage>
        <taxon>Eukaryota</taxon>
        <taxon>Metazoa</taxon>
        <taxon>Ecdysozoa</taxon>
        <taxon>Arthropoda</taxon>
        <taxon>Hexapoda</taxon>
        <taxon>Insecta</taxon>
        <taxon>Pterygota</taxon>
        <taxon>Neoptera</taxon>
        <taxon>Endopterygota</taxon>
        <taxon>Coleoptera</taxon>
        <taxon>Polyphaga</taxon>
        <taxon>Scarabaeiformia</taxon>
        <taxon>Scarabaeidae</taxon>
        <taxon>Rutelinae</taxon>
        <taxon>Popillia</taxon>
    </lineage>
</organism>
<dbReference type="EMBL" id="JASPKY010000114">
    <property type="protein sequence ID" value="KAK9736382.1"/>
    <property type="molecule type" value="Genomic_DNA"/>
</dbReference>
<evidence type="ECO:0000313" key="1">
    <source>
        <dbReference type="EMBL" id="KAK9736382.1"/>
    </source>
</evidence>
<keyword evidence="2" id="KW-1185">Reference proteome</keyword>
<dbReference type="Proteomes" id="UP001458880">
    <property type="component" value="Unassembled WGS sequence"/>
</dbReference>
<gene>
    <name evidence="1" type="ORF">QE152_g12535</name>
</gene>
<sequence length="74" mass="8600">MELNKAIEPCAVGQGRKKLRQQSNREIMKIARHRPKHLPTFPTCAHNGKPGFPYFCSTLRMSQIKRFHQLHLCS</sequence>
<name>A0AAW1LIM4_POPJA</name>